<evidence type="ECO:0000313" key="4">
    <source>
        <dbReference type="Proteomes" id="UP000677228"/>
    </source>
</evidence>
<dbReference type="Proteomes" id="UP000682733">
    <property type="component" value="Unassembled WGS sequence"/>
</dbReference>
<dbReference type="InterPro" id="IPR016181">
    <property type="entry name" value="Acyl_CoA_acyltransferase"/>
</dbReference>
<evidence type="ECO:0000259" key="1">
    <source>
        <dbReference type="PROSITE" id="PS51186"/>
    </source>
</evidence>
<dbReference type="EMBL" id="CAJNOK010005296">
    <property type="protein sequence ID" value="CAF0967648.1"/>
    <property type="molecule type" value="Genomic_DNA"/>
</dbReference>
<dbReference type="InterPro" id="IPR050276">
    <property type="entry name" value="MshD_Acetyltransferase"/>
</dbReference>
<dbReference type="InterPro" id="IPR000182">
    <property type="entry name" value="GNAT_dom"/>
</dbReference>
<dbReference type="Pfam" id="PF00583">
    <property type="entry name" value="Acetyltransf_1"/>
    <property type="match status" value="1"/>
</dbReference>
<feature type="domain" description="N-acetyltransferase" evidence="1">
    <location>
        <begin position="58"/>
        <end position="211"/>
    </location>
</feature>
<protein>
    <recommendedName>
        <fullName evidence="1">N-acetyltransferase domain-containing protein</fullName>
    </recommendedName>
</protein>
<proteinExistence type="predicted"/>
<dbReference type="SUPFAM" id="SSF55729">
    <property type="entry name" value="Acyl-CoA N-acyltransferases (Nat)"/>
    <property type="match status" value="1"/>
</dbReference>
<dbReference type="Proteomes" id="UP000677228">
    <property type="component" value="Unassembled WGS sequence"/>
</dbReference>
<comment type="caution">
    <text evidence="2">The sequence shown here is derived from an EMBL/GenBank/DDBJ whole genome shotgun (WGS) entry which is preliminary data.</text>
</comment>
<reference evidence="2" key="1">
    <citation type="submission" date="2021-02" db="EMBL/GenBank/DDBJ databases">
        <authorList>
            <person name="Nowell W R."/>
        </authorList>
    </citation>
    <scope>NUCLEOTIDE SEQUENCE</scope>
</reference>
<dbReference type="PANTHER" id="PTHR43617:SF20">
    <property type="entry name" value="N-ALPHA-ACETYLTRANSFERASE RIMI"/>
    <property type="match status" value="1"/>
</dbReference>
<dbReference type="CDD" id="cd04301">
    <property type="entry name" value="NAT_SF"/>
    <property type="match status" value="1"/>
</dbReference>
<organism evidence="2 4">
    <name type="scientific">Didymodactylos carnosus</name>
    <dbReference type="NCBI Taxonomy" id="1234261"/>
    <lineage>
        <taxon>Eukaryota</taxon>
        <taxon>Metazoa</taxon>
        <taxon>Spiralia</taxon>
        <taxon>Gnathifera</taxon>
        <taxon>Rotifera</taxon>
        <taxon>Eurotatoria</taxon>
        <taxon>Bdelloidea</taxon>
        <taxon>Philodinida</taxon>
        <taxon>Philodinidae</taxon>
        <taxon>Didymodactylos</taxon>
    </lineage>
</organism>
<accession>A0A8S2DNY7</accession>
<gene>
    <name evidence="2" type="ORF">OVA965_LOCUS12933</name>
    <name evidence="3" type="ORF">TMI583_LOCUS12936</name>
</gene>
<name>A0A8S2DNY7_9BILA</name>
<evidence type="ECO:0000313" key="2">
    <source>
        <dbReference type="EMBL" id="CAF0967648.1"/>
    </source>
</evidence>
<dbReference type="Gene3D" id="3.40.630.30">
    <property type="match status" value="1"/>
</dbReference>
<evidence type="ECO:0000313" key="3">
    <source>
        <dbReference type="EMBL" id="CAF3739315.1"/>
    </source>
</evidence>
<dbReference type="GO" id="GO:0008999">
    <property type="term" value="F:protein-N-terminal-alanine acetyltransferase activity"/>
    <property type="evidence" value="ECO:0007669"/>
    <property type="project" value="TreeGrafter"/>
</dbReference>
<dbReference type="PROSITE" id="PS51186">
    <property type="entry name" value="GNAT"/>
    <property type="match status" value="1"/>
</dbReference>
<dbReference type="PANTHER" id="PTHR43617">
    <property type="entry name" value="L-AMINO ACID N-ACETYLTRANSFERASE"/>
    <property type="match status" value="1"/>
</dbReference>
<dbReference type="AlphaFoldDB" id="A0A8S2DNY7"/>
<sequence>MINALNKLIKREQNTDFMRNKSEYFKFITNLSDLIEILLVSVNFGWPSVRKLRGKMAFIVRNLSMDELQFVSWSGSPTHLTYVAEAIERASKGEVDYLIIYVDGVPLGIGGVDYMVNVGVGTLYQLSVHPDYESRGIGTALIQALEKRTVDRGCTAAELSVEIENARARALYERLEYSIIGTTTESWREEADDGTITVYTCECLRMRKTLQ</sequence>
<dbReference type="EMBL" id="CAJOBA010005301">
    <property type="protein sequence ID" value="CAF3739315.1"/>
    <property type="molecule type" value="Genomic_DNA"/>
</dbReference>